<comment type="caution">
    <text evidence="3">The sequence shown here is derived from an EMBL/GenBank/DDBJ whole genome shotgun (WGS) entry which is preliminary data.</text>
</comment>
<dbReference type="EMBL" id="JLXW01000002">
    <property type="protein sequence ID" value="KBZ68118.1"/>
    <property type="molecule type" value="Genomic_DNA"/>
</dbReference>
<feature type="domain" description="Amidohydrolase-related" evidence="2">
    <location>
        <begin position="49"/>
        <end position="322"/>
    </location>
</feature>
<reference evidence="3 4" key="1">
    <citation type="submission" date="2014-04" db="EMBL/GenBank/DDBJ databases">
        <title>The Genome Sequence of Mycobacterium tuberculosis TKK-01-0051.</title>
        <authorList>
            <consortium name="The Broad Institute Genomics Platform"/>
            <consortium name="The Broad Institute Genome Sequencing Center for Infectious Disease"/>
            <person name="Earl A.M."/>
            <person name="Cohen K."/>
            <person name="Pym A."/>
            <person name="Bishai W."/>
            <person name="Maharaj K."/>
            <person name="Desjardins C."/>
            <person name="Abeel T."/>
            <person name="Young S."/>
            <person name="Zeng Q."/>
            <person name="Gargeya S."/>
            <person name="Abouelleil A."/>
            <person name="Alvarado L."/>
            <person name="Chapman S.B."/>
            <person name="Gainer-Dewar J."/>
            <person name="Goldberg J."/>
            <person name="Griggs A."/>
            <person name="Gujja S."/>
            <person name="Hansen M."/>
            <person name="Howarth C."/>
            <person name="Imamovic A."/>
            <person name="Larimer J."/>
            <person name="Murphy C."/>
            <person name="Naylor J."/>
            <person name="Pearson M."/>
            <person name="Poon T.W."/>
            <person name="Priest M."/>
            <person name="Roberts A."/>
            <person name="Saif S."/>
            <person name="Shea T."/>
            <person name="Sykes S."/>
            <person name="Wortman J."/>
            <person name="Nusbaum C."/>
            <person name="Birren B."/>
        </authorList>
    </citation>
    <scope>NUCLEOTIDE SEQUENCE [LARGE SCALE GENOMIC DNA]</scope>
    <source>
        <strain evidence="3 4">TKK-01-0051</strain>
    </source>
</reference>
<dbReference type="Gene3D" id="3.20.20.140">
    <property type="entry name" value="Metal-dependent hydrolases"/>
    <property type="match status" value="1"/>
</dbReference>
<dbReference type="GO" id="GO:0019748">
    <property type="term" value="P:secondary metabolic process"/>
    <property type="evidence" value="ECO:0007669"/>
    <property type="project" value="TreeGrafter"/>
</dbReference>
<keyword evidence="1" id="KW-0456">Lyase</keyword>
<accession>A0A051UGP5</accession>
<dbReference type="HOGENOM" id="CLU_039329_5_0_11"/>
<dbReference type="SUPFAM" id="SSF51556">
    <property type="entry name" value="Metallo-dependent hydrolases"/>
    <property type="match status" value="1"/>
</dbReference>
<dbReference type="Proteomes" id="UP000025947">
    <property type="component" value="Unassembled WGS sequence"/>
</dbReference>
<dbReference type="GO" id="GO:0005829">
    <property type="term" value="C:cytosol"/>
    <property type="evidence" value="ECO:0007669"/>
    <property type="project" value="TreeGrafter"/>
</dbReference>
<protein>
    <recommendedName>
        <fullName evidence="2">Amidohydrolase-related domain-containing protein</fullName>
    </recommendedName>
</protein>
<dbReference type="InterPro" id="IPR032465">
    <property type="entry name" value="ACMSD"/>
</dbReference>
<dbReference type="PATRIC" id="fig|1324261.3.peg.674"/>
<evidence type="ECO:0000313" key="3">
    <source>
        <dbReference type="EMBL" id="KBZ68118.1"/>
    </source>
</evidence>
<proteinExistence type="predicted"/>
<dbReference type="RefSeq" id="WP_044483425.1">
    <property type="nucleotide sequence ID" value="NZ_KK328284.1"/>
</dbReference>
<gene>
    <name evidence="3" type="ORF">K875_00663</name>
</gene>
<dbReference type="PANTHER" id="PTHR21240:SF30">
    <property type="entry name" value="AMIDOHYDROLASE-RELATED DOMAIN-CONTAINING PROTEIN-RELATED"/>
    <property type="match status" value="1"/>
</dbReference>
<evidence type="ECO:0000259" key="2">
    <source>
        <dbReference type="Pfam" id="PF04909"/>
    </source>
</evidence>
<name>A0A051UGP5_9MYCO</name>
<dbReference type="Pfam" id="PF04909">
    <property type="entry name" value="Amidohydro_2"/>
    <property type="match status" value="1"/>
</dbReference>
<sequence length="329" mass="36320">MKIVGLEEHFATSEVIAAWQRVDPEQRDLAIEMSTGNDNERLLLDLADHRIARMDEVGVDVQVLSLTTPGVQSVEPSRAVPLAGAANDRMAEIIRARPDRFQGFATLPTTAPGEATRELRRAVAELGLNGAMLFGRTGADNLDHPDFLPILEAAAELRAPLYLHPQSPLPTVRNAYYGGFDCALETAFATAGIGWHYETGIQALRLVLSGVFERLPDLQIILGHWGEVTLFYLDRIDMLSAPAHLPRNVSEYFATNVSVTPSGIFSQRYLQWAIDILGIDRILFATDYPFVLFDNGAASRFLEEADLSAADRDKIGFGNWARLCADIQR</sequence>
<dbReference type="PANTHER" id="PTHR21240">
    <property type="entry name" value="2-AMINO-3-CARBOXYLMUCONATE-6-SEMIALDEHYDE DECARBOXYLASE"/>
    <property type="match status" value="1"/>
</dbReference>
<dbReference type="AlphaFoldDB" id="A0A051UGP5"/>
<dbReference type="InterPro" id="IPR006680">
    <property type="entry name" value="Amidohydro-rel"/>
</dbReference>
<dbReference type="GO" id="GO:0016787">
    <property type="term" value="F:hydrolase activity"/>
    <property type="evidence" value="ECO:0007669"/>
    <property type="project" value="InterPro"/>
</dbReference>
<evidence type="ECO:0000313" key="4">
    <source>
        <dbReference type="Proteomes" id="UP000025947"/>
    </source>
</evidence>
<evidence type="ECO:0000256" key="1">
    <source>
        <dbReference type="ARBA" id="ARBA00023239"/>
    </source>
</evidence>
<keyword evidence="4" id="KW-1185">Reference proteome</keyword>
<dbReference type="GO" id="GO:0016831">
    <property type="term" value="F:carboxy-lyase activity"/>
    <property type="evidence" value="ECO:0007669"/>
    <property type="project" value="InterPro"/>
</dbReference>
<dbReference type="InterPro" id="IPR032466">
    <property type="entry name" value="Metal_Hydrolase"/>
</dbReference>
<organism evidence="3 4">
    <name type="scientific">Mycobacterium [tuberculosis] TKK-01-0051</name>
    <dbReference type="NCBI Taxonomy" id="1324261"/>
    <lineage>
        <taxon>Bacteria</taxon>
        <taxon>Bacillati</taxon>
        <taxon>Actinomycetota</taxon>
        <taxon>Actinomycetes</taxon>
        <taxon>Mycobacteriales</taxon>
        <taxon>Mycobacteriaceae</taxon>
        <taxon>Mycobacterium</taxon>
        <taxon>Mycobacterium avium complex (MAC)</taxon>
    </lineage>
</organism>